<dbReference type="EMBL" id="JABZXL010000024">
    <property type="protein sequence ID" value="MBF1659715.1"/>
    <property type="molecule type" value="Genomic_DNA"/>
</dbReference>
<keyword evidence="2 3" id="KW-0067">ATP-binding</keyword>
<keyword evidence="5" id="KW-1133">Transmembrane helix</keyword>
<dbReference type="GO" id="GO:0005524">
    <property type="term" value="F:ATP binding"/>
    <property type="evidence" value="ECO:0007669"/>
    <property type="project" value="UniProtKB-UniRule"/>
</dbReference>
<feature type="transmembrane region" description="Helical" evidence="5">
    <location>
        <begin position="6"/>
        <end position="24"/>
    </location>
</feature>
<dbReference type="PROSITE" id="PS50901">
    <property type="entry name" value="FTSK"/>
    <property type="match status" value="1"/>
</dbReference>
<feature type="domain" description="FtsK" evidence="6">
    <location>
        <begin position="295"/>
        <end position="520"/>
    </location>
</feature>
<dbReference type="InterPro" id="IPR050206">
    <property type="entry name" value="FtsK/SpoIIIE/SftA"/>
</dbReference>
<dbReference type="InterPro" id="IPR002543">
    <property type="entry name" value="FtsK_dom"/>
</dbReference>
<feature type="binding site" evidence="3">
    <location>
        <begin position="313"/>
        <end position="320"/>
    </location>
    <ligand>
        <name>ATP</name>
        <dbReference type="ChEBI" id="CHEBI:30616"/>
    </ligand>
</feature>
<gene>
    <name evidence="7" type="ORF">HXO58_07765</name>
</gene>
<dbReference type="Gene3D" id="3.40.50.300">
    <property type="entry name" value="P-loop containing nucleotide triphosphate hydrolases"/>
    <property type="match status" value="1"/>
</dbReference>
<dbReference type="GO" id="GO:0003677">
    <property type="term" value="F:DNA binding"/>
    <property type="evidence" value="ECO:0007669"/>
    <property type="project" value="InterPro"/>
</dbReference>
<evidence type="ECO:0000256" key="5">
    <source>
        <dbReference type="SAM" id="Phobius"/>
    </source>
</evidence>
<evidence type="ECO:0000256" key="1">
    <source>
        <dbReference type="ARBA" id="ARBA00022741"/>
    </source>
</evidence>
<feature type="region of interest" description="Disordered" evidence="4">
    <location>
        <begin position="599"/>
        <end position="708"/>
    </location>
</feature>
<feature type="compositionally biased region" description="Pro residues" evidence="4">
    <location>
        <begin position="606"/>
        <end position="616"/>
    </location>
</feature>
<keyword evidence="1 3" id="KW-0547">Nucleotide-binding</keyword>
<feature type="compositionally biased region" description="Polar residues" evidence="4">
    <location>
        <begin position="675"/>
        <end position="690"/>
    </location>
</feature>
<keyword evidence="5" id="KW-0812">Transmembrane</keyword>
<feature type="compositionally biased region" description="Acidic residues" evidence="4">
    <location>
        <begin position="657"/>
        <end position="671"/>
    </location>
</feature>
<evidence type="ECO:0000259" key="6">
    <source>
        <dbReference type="PROSITE" id="PS50901"/>
    </source>
</evidence>
<dbReference type="PANTHER" id="PTHR22683:SF41">
    <property type="entry name" value="DNA TRANSLOCASE FTSK"/>
    <property type="match status" value="1"/>
</dbReference>
<evidence type="ECO:0000313" key="8">
    <source>
        <dbReference type="Proteomes" id="UP000713964"/>
    </source>
</evidence>
<organism evidence="7 8">
    <name type="scientific">Rothia mucilaginosa</name>
    <dbReference type="NCBI Taxonomy" id="43675"/>
    <lineage>
        <taxon>Bacteria</taxon>
        <taxon>Bacillati</taxon>
        <taxon>Actinomycetota</taxon>
        <taxon>Actinomycetes</taxon>
        <taxon>Micrococcales</taxon>
        <taxon>Micrococcaceae</taxon>
        <taxon>Rothia</taxon>
    </lineage>
</organism>
<accession>A0A930PPG7</accession>
<reference evidence="7" key="1">
    <citation type="submission" date="2020-04" db="EMBL/GenBank/DDBJ databases">
        <title>Deep metagenomics examines the oral microbiome during advanced dental caries in children, revealing novel taxa and co-occurrences with host molecules.</title>
        <authorList>
            <person name="Baker J.L."/>
            <person name="Morton J.T."/>
            <person name="Dinis M."/>
            <person name="Alvarez R."/>
            <person name="Tran N.C."/>
            <person name="Knight R."/>
            <person name="Edlund A."/>
        </authorList>
    </citation>
    <scope>NUCLEOTIDE SEQUENCE</scope>
    <source>
        <strain evidence="7">JCVI_29_bin.11</strain>
    </source>
</reference>
<protein>
    <recommendedName>
        <fullName evidence="6">FtsK domain-containing protein</fullName>
    </recommendedName>
</protein>
<sequence length="708" mass="78208">MFTILIILTFAVSYGMQWAIRFATPGSSLESGLLKAQLPLTGTLLAGSLVLAWPSIQKTPPLLLFLSSPLIIFVILLIMLAMARRAQYRRTGRSWRSRQKEDQQRGLARATAGYWPRFFWWLRLALSGDTPKWSPIHQGLLLGALLAAANLSWVGVLVGALLVSVSIARAFSLRAKQQEHLARLGEFLLEKKVIKKDMDPAKAIKIDWDLDQHTPRQIRIGYHVGYSVHEERTRNDFEKSFDGQFWTDDAYKIVWDQRNNQIVISTIVLPANIRWSGRVHEDPYTFVIGTNLATGEDVTFSVKSENPHALACGGTGSGKSEVMMTYIGQAMLKGWYVALADPKTSGLVQFTRKRRYSNRNGINTGVAPLMVGDARLGIIAHATDIVGCGDVLQMALAEMEHRKQLTALYNVSNVGSLPVDVRAGKGGTAPIKPMLVVVDEVVSLFMIEKVDTDDPVMLNQMEARKAAKVALLRLAMEARAFEIFLLVAGQQPSASDLGSNFRAQLGLRVAMGGLNSGTSLMAFNEANPVELKTLNKRTGKKVPGRGRFKPDMSLPTETMQAWWCGPEAADLDEFCPYPDYPEVETPVQMPETFLVGTPWEKKTSYPEPPEQVPAPAPEASSKSKPARALEIIDSDEPMASVSEPTDWAGAVESHTETEEEPTGGSVDDDAEAWMQYQQELFDTPGESSSEMADFQPPNPRNNSSEDWV</sequence>
<name>A0A930PPG7_9MICC</name>
<dbReference type="SUPFAM" id="SSF52540">
    <property type="entry name" value="P-loop containing nucleoside triphosphate hydrolases"/>
    <property type="match status" value="1"/>
</dbReference>
<proteinExistence type="predicted"/>
<evidence type="ECO:0000256" key="2">
    <source>
        <dbReference type="ARBA" id="ARBA00022840"/>
    </source>
</evidence>
<evidence type="ECO:0000313" key="7">
    <source>
        <dbReference type="EMBL" id="MBF1659715.1"/>
    </source>
</evidence>
<feature type="transmembrane region" description="Helical" evidence="5">
    <location>
        <begin position="142"/>
        <end position="168"/>
    </location>
</feature>
<evidence type="ECO:0000256" key="3">
    <source>
        <dbReference type="PROSITE-ProRule" id="PRU00289"/>
    </source>
</evidence>
<dbReference type="AlphaFoldDB" id="A0A930PPG7"/>
<comment type="caution">
    <text evidence="7">The sequence shown here is derived from an EMBL/GenBank/DDBJ whole genome shotgun (WGS) entry which is preliminary data.</text>
</comment>
<feature type="transmembrane region" description="Helical" evidence="5">
    <location>
        <begin position="62"/>
        <end position="83"/>
    </location>
</feature>
<dbReference type="Proteomes" id="UP000713964">
    <property type="component" value="Unassembled WGS sequence"/>
</dbReference>
<dbReference type="InterPro" id="IPR027417">
    <property type="entry name" value="P-loop_NTPase"/>
</dbReference>
<evidence type="ECO:0000256" key="4">
    <source>
        <dbReference type="SAM" id="MobiDB-lite"/>
    </source>
</evidence>
<dbReference type="PANTHER" id="PTHR22683">
    <property type="entry name" value="SPORULATION PROTEIN RELATED"/>
    <property type="match status" value="1"/>
</dbReference>
<keyword evidence="5" id="KW-0472">Membrane</keyword>